<dbReference type="RefSeq" id="WP_007200750.1">
    <property type="nucleotide sequence ID" value="NZ_AKKV01000020.1"/>
</dbReference>
<name>I8UI42_9BACL</name>
<feature type="domain" description="Helicase Helix-turn-helix" evidence="1">
    <location>
        <begin position="255"/>
        <end position="342"/>
    </location>
</feature>
<gene>
    <name evidence="2" type="ORF">A374_03254</name>
</gene>
<accession>I8UI42</accession>
<protein>
    <recommendedName>
        <fullName evidence="1">Helicase Helix-turn-helix domain-containing protein</fullName>
    </recommendedName>
</protein>
<evidence type="ECO:0000313" key="3">
    <source>
        <dbReference type="Proteomes" id="UP000004080"/>
    </source>
</evidence>
<organism evidence="2 3">
    <name type="scientific">Fictibacillus macauensis ZFHKF-1</name>
    <dbReference type="NCBI Taxonomy" id="1196324"/>
    <lineage>
        <taxon>Bacteria</taxon>
        <taxon>Bacillati</taxon>
        <taxon>Bacillota</taxon>
        <taxon>Bacilli</taxon>
        <taxon>Bacillales</taxon>
        <taxon>Fictibacillaceae</taxon>
        <taxon>Fictibacillus</taxon>
    </lineage>
</organism>
<dbReference type="PATRIC" id="fig|1196324.3.peg.659"/>
<dbReference type="InterPro" id="IPR029491">
    <property type="entry name" value="Helicase_HTH"/>
</dbReference>
<dbReference type="PIRSF" id="PIRSF021350">
    <property type="entry name" value="UCP021350"/>
    <property type="match status" value="1"/>
</dbReference>
<evidence type="ECO:0000259" key="1">
    <source>
        <dbReference type="Pfam" id="PF14493"/>
    </source>
</evidence>
<keyword evidence="3" id="KW-1185">Reference proteome</keyword>
<proteinExistence type="predicted"/>
<comment type="caution">
    <text evidence="2">The sequence shown here is derived from an EMBL/GenBank/DDBJ whole genome shotgun (WGS) entry which is preliminary data.</text>
</comment>
<dbReference type="Pfam" id="PF14493">
    <property type="entry name" value="HTH_40"/>
    <property type="match status" value="1"/>
</dbReference>
<dbReference type="InterPro" id="IPR013324">
    <property type="entry name" value="RNA_pol_sigma_r3/r4-like"/>
</dbReference>
<reference evidence="2 3" key="1">
    <citation type="journal article" date="2012" name="J. Bacteriol.">
        <title>Genome of Bacillus macauensis ZFHKF-1, a Long-Chain-Forming Bacterium.</title>
        <authorList>
            <person name="Cai L."/>
            <person name="Zhang T."/>
        </authorList>
    </citation>
    <scope>NUCLEOTIDE SEQUENCE [LARGE SCALE GENOMIC DNA]</scope>
    <source>
        <strain evidence="2 3">ZFHKF-1</strain>
    </source>
</reference>
<dbReference type="AlphaFoldDB" id="I8UI42"/>
<dbReference type="InterPro" id="IPR008308">
    <property type="entry name" value="YpbB-like"/>
</dbReference>
<dbReference type="EMBL" id="AKKV01000020">
    <property type="protein sequence ID" value="EIT86555.1"/>
    <property type="molecule type" value="Genomic_DNA"/>
</dbReference>
<dbReference type="SUPFAM" id="SSF88659">
    <property type="entry name" value="Sigma3 and sigma4 domains of RNA polymerase sigma factors"/>
    <property type="match status" value="1"/>
</dbReference>
<dbReference type="eggNOG" id="COG4955">
    <property type="taxonomic scope" value="Bacteria"/>
</dbReference>
<sequence>MQQFLILFAIGKLNGERSLSGVLHLLNGKKTSQTLTDGTLFHASFLFSALPALDRATLETEVKQLQANGWVRSLSAETYCMTSLGTQALQTWQKKHPYLLTINSLKYRKAETLFFNVVSLYVQSLAHVLHNDTRFLPICNDFHVQRIVKRCMPKRSERQASADQHYQEWLTLLNQLDEKSATLFVLRMSHRTRTGLTIEQLADQIALSKEEVSLRFRAVLHHFLQEALQQPTLYPMLHTLAAASIGVESVPLTQSATKTYELLQQGMTPQEILRRRNIKRSTLEDHLVEAAIHVPTFSIDAFVSKDEQQAIQTAFTTLKTKKLKTLKEALQDVSYFKIRLVLGKKGSE</sequence>
<dbReference type="OrthoDB" id="2354672at2"/>
<dbReference type="STRING" id="1196324.A374_03254"/>
<evidence type="ECO:0000313" key="2">
    <source>
        <dbReference type="EMBL" id="EIT86555.1"/>
    </source>
</evidence>
<dbReference type="Proteomes" id="UP000004080">
    <property type="component" value="Unassembled WGS sequence"/>
</dbReference>